<dbReference type="InterPro" id="IPR042110">
    <property type="entry name" value="Adenylosuccinate_synth_dom2"/>
</dbReference>
<dbReference type="GO" id="GO:0046040">
    <property type="term" value="P:IMP metabolic process"/>
    <property type="evidence" value="ECO:0007669"/>
    <property type="project" value="TreeGrafter"/>
</dbReference>
<keyword evidence="7 8" id="KW-0342">GTP-binding</keyword>
<dbReference type="Pfam" id="PF00709">
    <property type="entry name" value="Adenylsucc_synt"/>
    <property type="match status" value="1"/>
</dbReference>
<feature type="binding site" description="in other chain" evidence="8">
    <location>
        <position position="241"/>
    </location>
    <ligand>
        <name>IMP</name>
        <dbReference type="ChEBI" id="CHEBI:58053"/>
        <note>ligand shared between dimeric partners</note>
    </ligand>
</feature>
<feature type="binding site" description="in other chain" evidence="8">
    <location>
        <begin position="20"/>
        <end position="23"/>
    </location>
    <ligand>
        <name>IMP</name>
        <dbReference type="ChEBI" id="CHEBI:58053"/>
        <note>ligand shared between dimeric partners</note>
    </ligand>
</feature>
<feature type="binding site" evidence="8">
    <location>
        <position position="47"/>
    </location>
    <ligand>
        <name>Mg(2+)</name>
        <dbReference type="ChEBI" id="CHEBI:18420"/>
    </ligand>
</feature>
<feature type="binding site" description="in other chain" evidence="8">
    <location>
        <position position="304"/>
    </location>
    <ligand>
        <name>IMP</name>
        <dbReference type="ChEBI" id="CHEBI:58053"/>
        <note>ligand shared between dimeric partners</note>
    </ligand>
</feature>
<evidence type="ECO:0000256" key="5">
    <source>
        <dbReference type="ARBA" id="ARBA00022755"/>
    </source>
</evidence>
<dbReference type="FunFam" id="3.90.170.10:FF:000001">
    <property type="entry name" value="Adenylosuccinate synthetase"/>
    <property type="match status" value="1"/>
</dbReference>
<feature type="binding site" evidence="8">
    <location>
        <begin position="19"/>
        <end position="25"/>
    </location>
    <ligand>
        <name>GTP</name>
        <dbReference type="ChEBI" id="CHEBI:37565"/>
    </ligand>
</feature>
<comment type="catalytic activity">
    <reaction evidence="8 9">
        <text>IMP + L-aspartate + GTP = N(6)-(1,2-dicarboxyethyl)-AMP + GDP + phosphate + 2 H(+)</text>
        <dbReference type="Rhea" id="RHEA:15753"/>
        <dbReference type="ChEBI" id="CHEBI:15378"/>
        <dbReference type="ChEBI" id="CHEBI:29991"/>
        <dbReference type="ChEBI" id="CHEBI:37565"/>
        <dbReference type="ChEBI" id="CHEBI:43474"/>
        <dbReference type="ChEBI" id="CHEBI:57567"/>
        <dbReference type="ChEBI" id="CHEBI:58053"/>
        <dbReference type="ChEBI" id="CHEBI:58189"/>
        <dbReference type="EC" id="6.3.4.4"/>
    </reaction>
</comment>
<dbReference type="PANTHER" id="PTHR11846:SF0">
    <property type="entry name" value="ADENYLOSUCCINATE SYNTHETASE"/>
    <property type="match status" value="1"/>
</dbReference>
<keyword evidence="6 8" id="KW-0460">Magnesium</keyword>
<dbReference type="GO" id="GO:0005737">
    <property type="term" value="C:cytoplasm"/>
    <property type="evidence" value="ECO:0007669"/>
    <property type="project" value="UniProtKB-SubCell"/>
</dbReference>
<protein>
    <recommendedName>
        <fullName evidence="8 9">Adenylosuccinate synthetase</fullName>
        <shortName evidence="8">AMPSase</shortName>
        <shortName evidence="8">AdSS</shortName>
        <ecNumber evidence="8 9">6.3.4.4</ecNumber>
    </recommendedName>
    <alternativeName>
        <fullName evidence="8">IMP--aspartate ligase</fullName>
    </alternativeName>
</protein>
<comment type="function">
    <text evidence="8">Plays an important role in the de novo pathway of purine nucleotide biosynthesis. Catalyzes the first committed step in the biosynthesis of AMP from IMP.</text>
</comment>
<dbReference type="PANTHER" id="PTHR11846">
    <property type="entry name" value="ADENYLOSUCCINATE SYNTHETASE"/>
    <property type="match status" value="1"/>
</dbReference>
<dbReference type="Gene3D" id="3.90.170.10">
    <property type="entry name" value="Adenylosuccinate Synthetase, subunit A, domain 3"/>
    <property type="match status" value="1"/>
</dbReference>
<reference evidence="10 11" key="1">
    <citation type="submission" date="2018-06" db="EMBL/GenBank/DDBJ databases">
        <title>Extensive metabolic versatility and redundancy in microbially diverse, dynamic hydrothermal sediments.</title>
        <authorList>
            <person name="Dombrowski N."/>
            <person name="Teske A."/>
            <person name="Baker B.J."/>
        </authorList>
    </citation>
    <scope>NUCLEOTIDE SEQUENCE [LARGE SCALE GENOMIC DNA]</scope>
    <source>
        <strain evidence="10">B36_G15</strain>
    </source>
</reference>
<feature type="binding site" evidence="8">
    <location>
        <begin position="47"/>
        <end position="49"/>
    </location>
    <ligand>
        <name>GTP</name>
        <dbReference type="ChEBI" id="CHEBI:37565"/>
    </ligand>
</feature>
<feature type="binding site" evidence="8">
    <location>
        <begin position="300"/>
        <end position="306"/>
    </location>
    <ligand>
        <name>substrate</name>
    </ligand>
</feature>
<keyword evidence="2 8" id="KW-0436">Ligase</keyword>
<comment type="subcellular location">
    <subcellularLocation>
        <location evidence="8">Cytoplasm</location>
    </subcellularLocation>
</comment>
<dbReference type="SUPFAM" id="SSF52540">
    <property type="entry name" value="P-loop containing nucleoside triphosphate hydrolases"/>
    <property type="match status" value="1"/>
</dbReference>
<keyword evidence="4 8" id="KW-0547">Nucleotide-binding</keyword>
<dbReference type="AlphaFoldDB" id="A0A660SGG4"/>
<keyword evidence="3 8" id="KW-0479">Metal-binding</keyword>
<gene>
    <name evidence="8" type="primary">purA</name>
    <name evidence="10" type="ORF">DRP53_06715</name>
</gene>
<evidence type="ECO:0000256" key="2">
    <source>
        <dbReference type="ARBA" id="ARBA00022598"/>
    </source>
</evidence>
<evidence type="ECO:0000256" key="1">
    <source>
        <dbReference type="ARBA" id="ARBA00011738"/>
    </source>
</evidence>
<feature type="active site" description="Proton donor" evidence="8">
    <location>
        <position position="48"/>
    </location>
</feature>
<name>A0A660SGG4_UNCW3</name>
<feature type="binding site" evidence="8">
    <location>
        <begin position="332"/>
        <end position="334"/>
    </location>
    <ligand>
        <name>GTP</name>
        <dbReference type="ChEBI" id="CHEBI:37565"/>
    </ligand>
</feature>
<proteinExistence type="inferred from homology"/>
<dbReference type="GO" id="GO:0004019">
    <property type="term" value="F:adenylosuccinate synthase activity"/>
    <property type="evidence" value="ECO:0007669"/>
    <property type="project" value="UniProtKB-UniRule"/>
</dbReference>
<organism evidence="10 11">
    <name type="scientific">candidate division WOR-3 bacterium</name>
    <dbReference type="NCBI Taxonomy" id="2052148"/>
    <lineage>
        <taxon>Bacteria</taxon>
        <taxon>Bacteria division WOR-3</taxon>
    </lineage>
</organism>
<evidence type="ECO:0000256" key="9">
    <source>
        <dbReference type="RuleBase" id="RU000520"/>
    </source>
</evidence>
<keyword evidence="8" id="KW-0963">Cytoplasm</keyword>
<accession>A0A660SGG4</accession>
<dbReference type="CDD" id="cd03108">
    <property type="entry name" value="AdSS"/>
    <property type="match status" value="1"/>
</dbReference>
<comment type="cofactor">
    <cofactor evidence="8">
        <name>Mg(2+)</name>
        <dbReference type="ChEBI" id="CHEBI:18420"/>
    </cofactor>
    <text evidence="8">Binds 1 Mg(2+) ion per subunit.</text>
</comment>
<feature type="binding site" evidence="8">
    <location>
        <position position="149"/>
    </location>
    <ligand>
        <name>IMP</name>
        <dbReference type="ChEBI" id="CHEBI:58053"/>
        <note>ligand shared between dimeric partners</note>
    </ligand>
</feature>
<dbReference type="FunFam" id="1.10.300.10:FF:000001">
    <property type="entry name" value="Adenylosuccinate synthetase"/>
    <property type="match status" value="1"/>
</dbReference>
<evidence type="ECO:0000256" key="3">
    <source>
        <dbReference type="ARBA" id="ARBA00022723"/>
    </source>
</evidence>
<comment type="pathway">
    <text evidence="8 9">Purine metabolism; AMP biosynthesis via de novo pathway; AMP from IMP: step 1/2.</text>
</comment>
<evidence type="ECO:0000256" key="6">
    <source>
        <dbReference type="ARBA" id="ARBA00022842"/>
    </source>
</evidence>
<dbReference type="InterPro" id="IPR018220">
    <property type="entry name" value="Adenylosuccin_syn_GTP-bd"/>
</dbReference>
<keyword evidence="5 8" id="KW-0658">Purine biosynthesis</keyword>
<dbReference type="GO" id="GO:0005525">
    <property type="term" value="F:GTP binding"/>
    <property type="evidence" value="ECO:0007669"/>
    <property type="project" value="UniProtKB-UniRule"/>
</dbReference>
<dbReference type="EC" id="6.3.4.4" evidence="8 9"/>
<feature type="binding site" description="in other chain" evidence="8">
    <location>
        <position position="226"/>
    </location>
    <ligand>
        <name>IMP</name>
        <dbReference type="ChEBI" id="CHEBI:58053"/>
        <note>ligand shared between dimeric partners</note>
    </ligand>
</feature>
<feature type="binding site" description="in other chain" evidence="8">
    <location>
        <position position="135"/>
    </location>
    <ligand>
        <name>IMP</name>
        <dbReference type="ChEBI" id="CHEBI:58053"/>
        <note>ligand shared between dimeric partners</note>
    </ligand>
</feature>
<dbReference type="InterPro" id="IPR027417">
    <property type="entry name" value="P-loop_NTPase"/>
</dbReference>
<dbReference type="NCBIfam" id="TIGR00184">
    <property type="entry name" value="purA"/>
    <property type="match status" value="1"/>
</dbReference>
<dbReference type="PROSITE" id="PS01266">
    <property type="entry name" value="ADENYLOSUCCIN_SYN_1"/>
    <property type="match status" value="1"/>
</dbReference>
<feature type="binding site" evidence="8">
    <location>
        <begin position="411"/>
        <end position="413"/>
    </location>
    <ligand>
        <name>GTP</name>
        <dbReference type="ChEBI" id="CHEBI:37565"/>
    </ligand>
</feature>
<feature type="binding site" evidence="8">
    <location>
        <position position="306"/>
    </location>
    <ligand>
        <name>GTP</name>
        <dbReference type="ChEBI" id="CHEBI:37565"/>
    </ligand>
</feature>
<dbReference type="Gene3D" id="1.10.300.10">
    <property type="entry name" value="Adenylosuccinate Synthetase, subunit A, domain 2"/>
    <property type="match status" value="1"/>
</dbReference>
<dbReference type="InterPro" id="IPR001114">
    <property type="entry name" value="Adenylosuccinate_synthetase"/>
</dbReference>
<evidence type="ECO:0000256" key="8">
    <source>
        <dbReference type="HAMAP-Rule" id="MF_00011"/>
    </source>
</evidence>
<evidence type="ECO:0000256" key="4">
    <source>
        <dbReference type="ARBA" id="ARBA00022741"/>
    </source>
</evidence>
<dbReference type="GO" id="GO:0044208">
    <property type="term" value="P:'de novo' AMP biosynthetic process"/>
    <property type="evidence" value="ECO:0007669"/>
    <property type="project" value="UniProtKB-UniRule"/>
</dbReference>
<comment type="similarity">
    <text evidence="8 9">Belongs to the adenylosuccinate synthetase family.</text>
</comment>
<dbReference type="InterPro" id="IPR042111">
    <property type="entry name" value="Adenylosuccinate_synth_dom3"/>
</dbReference>
<evidence type="ECO:0000313" key="10">
    <source>
        <dbReference type="EMBL" id="RKX69919.1"/>
    </source>
</evidence>
<dbReference type="NCBIfam" id="NF002223">
    <property type="entry name" value="PRK01117.1"/>
    <property type="match status" value="1"/>
</dbReference>
<comment type="subunit">
    <text evidence="1 8">Homodimer.</text>
</comment>
<sequence length="426" mass="47322">MDGKVSGDHKVVIVGLQWGDEGKGKIIDILAPGFDLVVRYQGGPNAGHTVHRGDRKIIFHQLPSGVLHPEVQNLIASGCVVDPRRLFEELEALKGIGIDTRDRVWVSKFAHVILPHHIAIDGMREDGKAKPLGTTRRGVGMCYEDKFARIGIRIGDLIAEDTDRLRYLISHKNFLLIELYGGEPLDDRRILKEYMEFGRRLRPLAVSDPYFLKGFQNRRILFESAQGTLLDISFGTYPYVTSSHPIVGGIGASIGMIPNRLLKIGIVKAYTTRVGLGPFPTEIEGELGEILRKKGNEYGSTTGRPRRIGWLDIPALRFAAIINGIDAIILTKLDVLSGLKEIKIGTGYQTDSGPTEEFDPTRDDLVPEYRSLPGWEGEIAGVKGFDQLPREAQEYVAMVEDLIGVRIVGISVGPEPDQMIWRERLI</sequence>
<feature type="binding site" description="in other chain" evidence="8">
    <location>
        <begin position="45"/>
        <end position="48"/>
    </location>
    <ligand>
        <name>IMP</name>
        <dbReference type="ChEBI" id="CHEBI:58053"/>
        <note>ligand shared between dimeric partners</note>
    </ligand>
</feature>
<feature type="binding site" evidence="8">
    <location>
        <position position="20"/>
    </location>
    <ligand>
        <name>Mg(2+)</name>
        <dbReference type="ChEBI" id="CHEBI:18420"/>
    </ligand>
</feature>
<dbReference type="EMBL" id="QNBE01000060">
    <property type="protein sequence ID" value="RKX69919.1"/>
    <property type="molecule type" value="Genomic_DNA"/>
</dbReference>
<dbReference type="Proteomes" id="UP000268469">
    <property type="component" value="Unassembled WGS sequence"/>
</dbReference>
<comment type="caution">
    <text evidence="10">The sequence shown here is derived from an EMBL/GenBank/DDBJ whole genome shotgun (WGS) entry which is preliminary data.</text>
</comment>
<dbReference type="GO" id="GO:0000287">
    <property type="term" value="F:magnesium ion binding"/>
    <property type="evidence" value="ECO:0007669"/>
    <property type="project" value="UniProtKB-UniRule"/>
</dbReference>
<dbReference type="HAMAP" id="MF_00011">
    <property type="entry name" value="Adenylosucc_synth"/>
    <property type="match status" value="1"/>
</dbReference>
<evidence type="ECO:0000313" key="11">
    <source>
        <dbReference type="Proteomes" id="UP000268469"/>
    </source>
</evidence>
<dbReference type="InterPro" id="IPR042109">
    <property type="entry name" value="Adenylosuccinate_synth_dom1"/>
</dbReference>
<dbReference type="Gene3D" id="3.40.440.10">
    <property type="entry name" value="Adenylosuccinate Synthetase, subunit A, domain 1"/>
    <property type="match status" value="1"/>
</dbReference>
<feature type="active site" description="Proton acceptor" evidence="8">
    <location>
        <position position="20"/>
    </location>
</feature>
<evidence type="ECO:0000256" key="7">
    <source>
        <dbReference type="ARBA" id="ARBA00023134"/>
    </source>
</evidence>
<dbReference type="SMART" id="SM00788">
    <property type="entry name" value="Adenylsucc_synt"/>
    <property type="match status" value="1"/>
</dbReference>
<dbReference type="UniPathway" id="UPA00075">
    <property type="reaction ID" value="UER00335"/>
</dbReference>